<accession>H7EMP7</accession>
<sequence>MNKEDLDFLNSESGDNYSETKICIHSKSLDSNSDAVREIKNFSPADGWISYQSTTAKRVRGADFEVEGEHILSGEFYNVNGTSLAVRFDGEKWNFFTCSESDDGDSVLKKNVKQLSKEGNNIYLNYDVYYRFDENFGYRPYCSAFTGFSEEK</sequence>
<dbReference type="PATRIC" id="fig|907348.3.peg.2035"/>
<name>H7EMP7_9SPIR</name>
<dbReference type="OrthoDB" id="9971549at2"/>
<reference evidence="1 2" key="1">
    <citation type="submission" date="2011-09" db="EMBL/GenBank/DDBJ databases">
        <title>The draft genome of Treponema saccharophilum DSM 2985.</title>
        <authorList>
            <consortium name="US DOE Joint Genome Institute (JGI-PGF)"/>
            <person name="Lucas S."/>
            <person name="Copeland A."/>
            <person name="Lapidus A."/>
            <person name="Glavina del Rio T."/>
            <person name="Dalin E."/>
            <person name="Tice H."/>
            <person name="Bruce D."/>
            <person name="Goodwin L."/>
            <person name="Pitluck S."/>
            <person name="Peters L."/>
            <person name="Kyrpides N."/>
            <person name="Mavromatis K."/>
            <person name="Ivanova N."/>
            <person name="Markowitz V."/>
            <person name="Cheng J.-F."/>
            <person name="Hugenholtz P."/>
            <person name="Woyke T."/>
            <person name="Wu D."/>
            <person name="Gronow S."/>
            <person name="Wellnitz S."/>
            <person name="Brambilla E."/>
            <person name="Klenk H.-P."/>
            <person name="Eisen J.A."/>
        </authorList>
    </citation>
    <scope>NUCLEOTIDE SEQUENCE [LARGE SCALE GENOMIC DNA]</scope>
    <source>
        <strain evidence="1 2">DSM 2985</strain>
    </source>
</reference>
<evidence type="ECO:0000313" key="1">
    <source>
        <dbReference type="EMBL" id="EIC01143.1"/>
    </source>
</evidence>
<evidence type="ECO:0000313" key="2">
    <source>
        <dbReference type="Proteomes" id="UP000003571"/>
    </source>
</evidence>
<dbReference type="STRING" id="907348.TresaDRAFT_0280"/>
<dbReference type="RefSeq" id="WP_002705292.1">
    <property type="nucleotide sequence ID" value="NZ_AGRW01000051.1"/>
</dbReference>
<dbReference type="Proteomes" id="UP000003571">
    <property type="component" value="Unassembled WGS sequence"/>
</dbReference>
<protein>
    <submittedName>
        <fullName evidence="1">Uncharacterized protein</fullName>
    </submittedName>
</protein>
<proteinExistence type="predicted"/>
<dbReference type="AlphaFoldDB" id="H7EMP7"/>
<comment type="caution">
    <text evidence="1">The sequence shown here is derived from an EMBL/GenBank/DDBJ whole genome shotgun (WGS) entry which is preliminary data.</text>
</comment>
<gene>
    <name evidence="1" type="ORF">TresaDRAFT_0280</name>
</gene>
<dbReference type="EMBL" id="AGRW01000051">
    <property type="protein sequence ID" value="EIC01143.1"/>
    <property type="molecule type" value="Genomic_DNA"/>
</dbReference>
<organism evidence="1 2">
    <name type="scientific">Treponema saccharophilum DSM 2985</name>
    <dbReference type="NCBI Taxonomy" id="907348"/>
    <lineage>
        <taxon>Bacteria</taxon>
        <taxon>Pseudomonadati</taxon>
        <taxon>Spirochaetota</taxon>
        <taxon>Spirochaetia</taxon>
        <taxon>Spirochaetales</taxon>
        <taxon>Treponemataceae</taxon>
        <taxon>Treponema</taxon>
    </lineage>
</organism>
<keyword evidence="2" id="KW-1185">Reference proteome</keyword>